<evidence type="ECO:0000256" key="2">
    <source>
        <dbReference type="ARBA" id="ARBA00022692"/>
    </source>
</evidence>
<dbReference type="GO" id="GO:0031293">
    <property type="term" value="P:membrane protein intracellular domain proteolysis"/>
    <property type="evidence" value="ECO:0007669"/>
    <property type="project" value="TreeGrafter"/>
</dbReference>
<dbReference type="InterPro" id="IPR036034">
    <property type="entry name" value="PDZ_sf"/>
</dbReference>
<keyword evidence="3 5" id="KW-1133">Transmembrane helix</keyword>
<evidence type="ECO:0000313" key="8">
    <source>
        <dbReference type="EMBL" id="CCE69611.1"/>
    </source>
</evidence>
<protein>
    <submittedName>
        <fullName evidence="7">Metalloendopeptidase, M50 family, containing pdz domain</fullName>
    </submittedName>
    <submittedName>
        <fullName evidence="8">Serine protease htra related protein</fullName>
    </submittedName>
</protein>
<organism evidence="7 9">
    <name type="scientific">Pyrococcus abyssi (strain GE5 / Orsay)</name>
    <dbReference type="NCBI Taxonomy" id="272844"/>
    <lineage>
        <taxon>Archaea</taxon>
        <taxon>Methanobacteriati</taxon>
        <taxon>Methanobacteriota</taxon>
        <taxon>Thermococci</taxon>
        <taxon>Thermococcales</taxon>
        <taxon>Thermococcaceae</taxon>
        <taxon>Pyrococcus</taxon>
    </lineage>
</organism>
<dbReference type="InterPro" id="IPR041489">
    <property type="entry name" value="PDZ_6"/>
</dbReference>
<dbReference type="PANTHER" id="PTHR13325">
    <property type="entry name" value="PROTEASE M50 MEMBRANE-BOUND TRANSCRIPTION FACTOR SITE 2 PROTEASE"/>
    <property type="match status" value="1"/>
</dbReference>
<dbReference type="GO" id="GO:0005737">
    <property type="term" value="C:cytoplasm"/>
    <property type="evidence" value="ECO:0007669"/>
    <property type="project" value="TreeGrafter"/>
</dbReference>
<feature type="transmembrane region" description="Helical" evidence="5">
    <location>
        <begin position="6"/>
        <end position="29"/>
    </location>
</feature>
<dbReference type="RefSeq" id="WP_010867359.1">
    <property type="nucleotide sequence ID" value="NC_000868.1"/>
</dbReference>
<keyword evidence="8" id="KW-0645">Protease</keyword>
<feature type="transmembrane region" description="Helical" evidence="5">
    <location>
        <begin position="66"/>
        <end position="87"/>
    </location>
</feature>
<evidence type="ECO:0000256" key="4">
    <source>
        <dbReference type="ARBA" id="ARBA00023136"/>
    </source>
</evidence>
<dbReference type="EMBL" id="HE613800">
    <property type="protein sequence ID" value="CCE69611.1"/>
    <property type="molecule type" value="Genomic_DNA"/>
</dbReference>
<dbReference type="OrthoDB" id="15212at2157"/>
<dbReference type="PROSITE" id="PS50106">
    <property type="entry name" value="PDZ"/>
    <property type="match status" value="1"/>
</dbReference>
<dbReference type="GO" id="GO:0012505">
    <property type="term" value="C:endomembrane system"/>
    <property type="evidence" value="ECO:0007669"/>
    <property type="project" value="UniProtKB-SubCell"/>
</dbReference>
<dbReference type="eggNOG" id="arCOG04064">
    <property type="taxonomic scope" value="Archaea"/>
</dbReference>
<name>Q9V239_PYRAB</name>
<sequence>MSVLGTLTNVILGILGFWAVIGILGVTVLKDSKSLEIAPFQIIWRTKRFLDFIDRVGREHKGFWRIYGDIGIIAGFGGMAFVLYYFLKQAYNILRPTAEVVPSVQLVIPGVTIPLVYGLISLAVLIIVHELSHGFVARAENIPLKSVGLLFFIVLPGAFVEPDEDELKKAPLRSRLRVFAAGSFANFIVAFISVLVFNGVTLAFEPHGVEVFGVIKDSPAYGILEKGDVIVEINGVKINTLEEFIKFMNNTKPGEELSLVILRNGKVKNISITLGEHPERPGKGFIGIYPTQHLISKIGFDKELMVIFTLFYWLYVINFGVGLMNLLPVIPLDGGRMLIDTLTELSPRFGKIVGYSIMVLSLILLGINLLPTIRGFVG</sequence>
<dbReference type="PANTHER" id="PTHR13325:SF3">
    <property type="entry name" value="MEMBRANE-BOUND TRANSCRIPTION FACTOR SITE-2 PROTEASE"/>
    <property type="match status" value="1"/>
</dbReference>
<feature type="transmembrane region" description="Helical" evidence="5">
    <location>
        <begin position="352"/>
        <end position="370"/>
    </location>
</feature>
<dbReference type="PRINTS" id="PR01000">
    <property type="entry name" value="SREBPS2PTASE"/>
</dbReference>
<evidence type="ECO:0000256" key="1">
    <source>
        <dbReference type="ARBA" id="ARBA00004127"/>
    </source>
</evidence>
<keyword evidence="2 5" id="KW-0812">Transmembrane</keyword>
<dbReference type="PIR" id="H75213">
    <property type="entry name" value="H75213"/>
</dbReference>
<dbReference type="Pfam" id="PF02163">
    <property type="entry name" value="Peptidase_M50"/>
    <property type="match status" value="1"/>
</dbReference>
<dbReference type="HOGENOM" id="CLU_042134_1_0_2"/>
<dbReference type="SMART" id="SM00228">
    <property type="entry name" value="PDZ"/>
    <property type="match status" value="1"/>
</dbReference>
<gene>
    <name evidence="7" type="ordered locus">PAB2195</name>
</gene>
<dbReference type="Pfam" id="PF17820">
    <property type="entry name" value="PDZ_6"/>
    <property type="match status" value="1"/>
</dbReference>
<dbReference type="EMBL" id="AJ248283">
    <property type="protein sequence ID" value="CAB49159.1"/>
    <property type="molecule type" value="Genomic_DNA"/>
</dbReference>
<dbReference type="KEGG" id="pab:PAB2195"/>
<reference evidence="8 10" key="5">
    <citation type="journal article" date="2012" name="Curr. Microbiol.">
        <title>Re-annotation of two hyperthermophilic archaea Pyrococcus abyssi GE5 and Pyrococcus furiosus DSM 3638.</title>
        <authorList>
            <person name="Gao J."/>
            <person name="Wang J."/>
        </authorList>
    </citation>
    <scope>GENOME REANNOTATION</scope>
    <source>
        <strain evidence="8">GE5</strain>
        <strain evidence="10">GE5 / Orsay</strain>
    </source>
</reference>
<dbReference type="InterPro" id="IPR008915">
    <property type="entry name" value="Peptidase_M50"/>
</dbReference>
<reference evidence="7" key="3">
    <citation type="journal article" date="2001" name="Genome Res.">
        <title>Genome evolution at the genus level: comparison of three complete genomes of hyperthermophilic archaea.</title>
        <authorList>
            <person name="Lecompte O."/>
            <person name="Ripp R."/>
            <person name="Puzos-Barbe V."/>
            <person name="Duprat S."/>
            <person name="Heilig R."/>
            <person name="Dietrich J."/>
            <person name="Thierry J.C."/>
            <person name="Poch O."/>
        </authorList>
    </citation>
    <scope>NUCLEOTIDE SEQUENCE</scope>
    <source>
        <strain evidence="7">Orsay</strain>
    </source>
</reference>
<comment type="subcellular location">
    <subcellularLocation>
        <location evidence="1">Endomembrane system</location>
        <topology evidence="1">Multi-pass membrane protein</topology>
    </subcellularLocation>
</comment>
<dbReference type="CDD" id="cd06159">
    <property type="entry name" value="S2P-M50_PDZ_Arch"/>
    <property type="match status" value="1"/>
</dbReference>
<dbReference type="GO" id="GO:0016020">
    <property type="term" value="C:membrane"/>
    <property type="evidence" value="ECO:0007669"/>
    <property type="project" value="InterPro"/>
</dbReference>
<evidence type="ECO:0000259" key="6">
    <source>
        <dbReference type="PROSITE" id="PS50106"/>
    </source>
</evidence>
<keyword evidence="4 5" id="KW-0472">Membrane</keyword>
<feature type="domain" description="PDZ" evidence="6">
    <location>
        <begin position="199"/>
        <end position="263"/>
    </location>
</feature>
<evidence type="ECO:0000313" key="10">
    <source>
        <dbReference type="Proteomes" id="UP000009139"/>
    </source>
</evidence>
<evidence type="ECO:0000313" key="7">
    <source>
        <dbReference type="EMBL" id="CAB49159.1"/>
    </source>
</evidence>
<evidence type="ECO:0000256" key="5">
    <source>
        <dbReference type="SAM" id="Phobius"/>
    </source>
</evidence>
<dbReference type="Proteomes" id="UP000000810">
    <property type="component" value="Chromosome"/>
</dbReference>
<dbReference type="SUPFAM" id="SSF50156">
    <property type="entry name" value="PDZ domain-like"/>
    <property type="match status" value="1"/>
</dbReference>
<reference evidence="7" key="2">
    <citation type="journal article" date="2000" name="J. Mol. Biol.">
        <title>Archaeal homologs of eukaryotic methylation guide small nucleolar RNAs: lessons from the Pyrococcus genomes.</title>
        <authorList>
            <person name="Gaspin C."/>
            <person name="Cavaille J."/>
            <person name="Erauso G."/>
        </authorList>
    </citation>
    <scope>NUCLEOTIDE SEQUENCE</scope>
    <source>
        <strain evidence="7">Orsay</strain>
    </source>
</reference>
<keyword evidence="8" id="KW-0378">Hydrolase</keyword>
<dbReference type="Gene3D" id="2.30.42.10">
    <property type="match status" value="1"/>
</dbReference>
<accession>Q9V239</accession>
<dbReference type="PATRIC" id="fig|272844.11.peg.251"/>
<evidence type="ECO:0000256" key="3">
    <source>
        <dbReference type="ARBA" id="ARBA00022989"/>
    </source>
</evidence>
<feature type="transmembrane region" description="Helical" evidence="5">
    <location>
        <begin position="141"/>
        <end position="159"/>
    </location>
</feature>
<feature type="transmembrane region" description="Helical" evidence="5">
    <location>
        <begin position="107"/>
        <end position="129"/>
    </location>
</feature>
<dbReference type="InterPro" id="IPR001193">
    <property type="entry name" value="MBTPS2"/>
</dbReference>
<feature type="transmembrane region" description="Helical" evidence="5">
    <location>
        <begin position="179"/>
        <end position="197"/>
    </location>
</feature>
<keyword evidence="9" id="KW-1185">Reference proteome</keyword>
<proteinExistence type="predicted"/>
<dbReference type="GO" id="GO:0004222">
    <property type="term" value="F:metalloendopeptidase activity"/>
    <property type="evidence" value="ECO:0007669"/>
    <property type="project" value="InterPro"/>
</dbReference>
<dbReference type="InterPro" id="IPR001478">
    <property type="entry name" value="PDZ"/>
</dbReference>
<feature type="transmembrane region" description="Helical" evidence="5">
    <location>
        <begin position="304"/>
        <end position="332"/>
    </location>
</feature>
<dbReference type="STRING" id="272844.PAB2195"/>
<dbReference type="CDD" id="cd23081">
    <property type="entry name" value="cpPDZ_EcRseP-like"/>
    <property type="match status" value="1"/>
</dbReference>
<reference evidence="7 9" key="4">
    <citation type="journal article" date="2003" name="Mol. Microbiol.">
        <title>An integrated analysis of the genome of the hyperthermophilic archaeon Pyrococcus abyssi.</title>
        <authorList>
            <person name="Cohen G."/>
            <person name="Barbe V."/>
            <person name="Flament D."/>
            <person name="Galperin M."/>
            <person name="Heilig R."/>
            <person name="Ripp R."/>
            <person name="Lecompte O."/>
            <person name="Prieur D."/>
            <person name="Poch O."/>
            <person name="Quellerou J."/>
            <person name="Thierry J.C."/>
            <person name="Van der Oost J."/>
            <person name="Weissenbach J."/>
            <person name="Zivanovic Y."/>
            <person name="Forterre P."/>
        </authorList>
    </citation>
    <scope>NUCLEOTIDE SEQUENCE [LARGE SCALE GENOMIC DNA]</scope>
    <source>
        <strain evidence="9">GE5 / Orsay</strain>
        <strain evidence="7">Orsay</strain>
    </source>
</reference>
<dbReference type="AlphaFoldDB" id="Q9V239"/>
<evidence type="ECO:0000313" key="9">
    <source>
        <dbReference type="Proteomes" id="UP000000810"/>
    </source>
</evidence>
<dbReference type="Proteomes" id="UP000009139">
    <property type="component" value="Chromosome"/>
</dbReference>
<reference evidence="7" key="1">
    <citation type="submission" date="1999-07" db="EMBL/GenBank/DDBJ databases">
        <authorList>
            <person name="Genoscope"/>
        </authorList>
    </citation>
    <scope>NUCLEOTIDE SEQUENCE</scope>
    <source>
        <strain evidence="7">Orsay</strain>
    </source>
</reference>